<evidence type="ECO:0000256" key="12">
    <source>
        <dbReference type="ARBA" id="ARBA00026113"/>
    </source>
</evidence>
<evidence type="ECO:0000313" key="18">
    <source>
        <dbReference type="Proteomes" id="UP000314980"/>
    </source>
</evidence>
<evidence type="ECO:0000256" key="4">
    <source>
        <dbReference type="ARBA" id="ARBA00022832"/>
    </source>
</evidence>
<gene>
    <name evidence="17" type="primary">acsl2</name>
</gene>
<dbReference type="GO" id="GO:0005524">
    <property type="term" value="F:ATP binding"/>
    <property type="evidence" value="ECO:0007669"/>
    <property type="project" value="UniProtKB-KW"/>
</dbReference>
<comment type="similarity">
    <text evidence="1">Belongs to the ATP-dependent AMP-binding enzyme family.</text>
</comment>
<proteinExistence type="inferred from homology"/>
<dbReference type="GO" id="GO:0016020">
    <property type="term" value="C:membrane"/>
    <property type="evidence" value="ECO:0007669"/>
    <property type="project" value="TreeGrafter"/>
</dbReference>
<evidence type="ECO:0000256" key="3">
    <source>
        <dbReference type="ARBA" id="ARBA00022741"/>
    </source>
</evidence>
<comment type="catalytic activity">
    <reaction evidence="10">
        <text>(5Z,8Z,11Z,14Z)-eicosatetraenoate + ATP + CoA = (5Z,8Z,11Z,14Z)-eicosatetraenoyl-CoA + AMP + diphosphate</text>
        <dbReference type="Rhea" id="RHEA:19713"/>
        <dbReference type="ChEBI" id="CHEBI:30616"/>
        <dbReference type="ChEBI" id="CHEBI:32395"/>
        <dbReference type="ChEBI" id="CHEBI:33019"/>
        <dbReference type="ChEBI" id="CHEBI:57287"/>
        <dbReference type="ChEBI" id="CHEBI:57368"/>
        <dbReference type="ChEBI" id="CHEBI:456215"/>
        <dbReference type="EC" id="6.2.1.15"/>
    </reaction>
    <physiologicalReaction direction="left-to-right" evidence="10">
        <dbReference type="Rhea" id="RHEA:19714"/>
    </physiologicalReaction>
</comment>
<evidence type="ECO:0000256" key="11">
    <source>
        <dbReference type="ARBA" id="ARBA00024565"/>
    </source>
</evidence>
<evidence type="ECO:0000256" key="6">
    <source>
        <dbReference type="ARBA" id="ARBA00024469"/>
    </source>
</evidence>
<dbReference type="InterPro" id="IPR042099">
    <property type="entry name" value="ANL_N_sf"/>
</dbReference>
<dbReference type="Gene3D" id="3.40.50.12780">
    <property type="entry name" value="N-terminal domain of ligase-like"/>
    <property type="match status" value="2"/>
</dbReference>
<protein>
    <recommendedName>
        <fullName evidence="14">Arachidonate--CoA ligase</fullName>
        <ecNumber evidence="12">6.2.1.15</ecNumber>
        <ecNumber evidence="13">6.2.1.3</ecNumber>
    </recommendedName>
</protein>
<comment type="catalytic activity">
    <reaction evidence="15">
        <text>hexadecanoate + ATP + CoA = hexadecanoyl-CoA + AMP + diphosphate</text>
        <dbReference type="Rhea" id="RHEA:30751"/>
        <dbReference type="ChEBI" id="CHEBI:7896"/>
        <dbReference type="ChEBI" id="CHEBI:30616"/>
        <dbReference type="ChEBI" id="CHEBI:33019"/>
        <dbReference type="ChEBI" id="CHEBI:57287"/>
        <dbReference type="ChEBI" id="CHEBI:57379"/>
        <dbReference type="ChEBI" id="CHEBI:456215"/>
    </reaction>
    <physiologicalReaction direction="left-to-right" evidence="15">
        <dbReference type="Rhea" id="RHEA:30752"/>
    </physiologicalReaction>
</comment>
<evidence type="ECO:0000313" key="17">
    <source>
        <dbReference type="Ensembl" id="ENSLCAP00010059636.1"/>
    </source>
</evidence>
<dbReference type="InterPro" id="IPR000873">
    <property type="entry name" value="AMP-dep_synth/lig_dom"/>
</dbReference>
<comment type="catalytic activity">
    <reaction evidence="8">
        <text>12-hydroxy-(5Z,8Z,10E,14Z)-eicosatetraenoate + ATP + CoA = 12-hydroxy-(5Z,8Z,10E,14Z)-eicosatetraenoyl-CoA + AMP + diphosphate</text>
        <dbReference type="Rhea" id="RHEA:52112"/>
        <dbReference type="ChEBI" id="CHEBI:30616"/>
        <dbReference type="ChEBI" id="CHEBI:33019"/>
        <dbReference type="ChEBI" id="CHEBI:57287"/>
        <dbReference type="ChEBI" id="CHEBI:90718"/>
        <dbReference type="ChEBI" id="CHEBI:136408"/>
        <dbReference type="ChEBI" id="CHEBI:456215"/>
    </reaction>
    <physiologicalReaction direction="left-to-right" evidence="8">
        <dbReference type="Rhea" id="RHEA:52113"/>
    </physiologicalReaction>
</comment>
<evidence type="ECO:0000256" key="13">
    <source>
        <dbReference type="ARBA" id="ARBA00026121"/>
    </source>
</evidence>
<dbReference type="PANTHER" id="PTHR43272:SF36">
    <property type="entry name" value="LONG-CHAIN-FATTY-ACID--COA LIGASE"/>
    <property type="match status" value="1"/>
</dbReference>
<evidence type="ECO:0000256" key="10">
    <source>
        <dbReference type="ARBA" id="ARBA00024548"/>
    </source>
</evidence>
<dbReference type="GO" id="GO:0005783">
    <property type="term" value="C:endoplasmic reticulum"/>
    <property type="evidence" value="ECO:0007669"/>
    <property type="project" value="TreeGrafter"/>
</dbReference>
<evidence type="ECO:0000256" key="5">
    <source>
        <dbReference type="ARBA" id="ARBA00022840"/>
    </source>
</evidence>
<reference evidence="18" key="1">
    <citation type="submission" date="2015-09" db="EMBL/GenBank/DDBJ databases">
        <authorList>
            <person name="Sai Rama Sridatta P."/>
        </authorList>
    </citation>
    <scope>NUCLEOTIDE SEQUENCE [LARGE SCALE GENOMIC DNA]</scope>
</reference>
<evidence type="ECO:0000256" key="14">
    <source>
        <dbReference type="ARBA" id="ARBA00032120"/>
    </source>
</evidence>
<comment type="catalytic activity">
    <reaction evidence="7">
        <text>a long-chain fatty acid + ATP + CoA = a long-chain fatty acyl-CoA + AMP + diphosphate</text>
        <dbReference type="Rhea" id="RHEA:15421"/>
        <dbReference type="ChEBI" id="CHEBI:30616"/>
        <dbReference type="ChEBI" id="CHEBI:33019"/>
        <dbReference type="ChEBI" id="CHEBI:57287"/>
        <dbReference type="ChEBI" id="CHEBI:57560"/>
        <dbReference type="ChEBI" id="CHEBI:83139"/>
        <dbReference type="ChEBI" id="CHEBI:456215"/>
        <dbReference type="EC" id="6.2.1.3"/>
    </reaction>
    <physiologicalReaction direction="left-to-right" evidence="7">
        <dbReference type="Rhea" id="RHEA:15422"/>
    </physiologicalReaction>
</comment>
<keyword evidence="4" id="KW-0443">Lipid metabolism</keyword>
<evidence type="ECO:0000256" key="7">
    <source>
        <dbReference type="ARBA" id="ARBA00024484"/>
    </source>
</evidence>
<evidence type="ECO:0000256" key="9">
    <source>
        <dbReference type="ARBA" id="ARBA00024532"/>
    </source>
</evidence>
<dbReference type="AlphaFoldDB" id="A0A4W6G6X7"/>
<feature type="domain" description="AMP-dependent synthetase/ligase" evidence="16">
    <location>
        <begin position="144"/>
        <end position="303"/>
    </location>
</feature>
<dbReference type="SUPFAM" id="SSF56801">
    <property type="entry name" value="Acetyl-CoA synthetase-like"/>
    <property type="match status" value="1"/>
</dbReference>
<comment type="catalytic activity">
    <reaction evidence="9">
        <text>15-hydroxy-(5Z,8Z,11Z,13E)-eicosatetraenoate + ATP + CoA = 15-hydroxy-(5Z,8Z,11Z,13E)-eicosatetraenoyl-CoA + AMP + diphosphate</text>
        <dbReference type="Rhea" id="RHEA:52116"/>
        <dbReference type="ChEBI" id="CHEBI:30616"/>
        <dbReference type="ChEBI" id="CHEBI:33019"/>
        <dbReference type="ChEBI" id="CHEBI:57287"/>
        <dbReference type="ChEBI" id="CHEBI:78832"/>
        <dbReference type="ChEBI" id="CHEBI:136409"/>
        <dbReference type="ChEBI" id="CHEBI:456215"/>
    </reaction>
    <physiologicalReaction direction="left-to-right" evidence="9">
        <dbReference type="Rhea" id="RHEA:52117"/>
    </physiologicalReaction>
</comment>
<dbReference type="Pfam" id="PF00501">
    <property type="entry name" value="AMP-binding"/>
    <property type="match status" value="2"/>
</dbReference>
<keyword evidence="2" id="KW-0436">Ligase</keyword>
<dbReference type="EC" id="6.2.1.3" evidence="13"/>
<dbReference type="Proteomes" id="UP000314980">
    <property type="component" value="Unassembled WGS sequence"/>
</dbReference>
<name>A0A4W6G6X7_LATCA</name>
<dbReference type="GeneTree" id="ENSGT00940000166050"/>
<dbReference type="GO" id="GO:0047676">
    <property type="term" value="F:arachidonate-CoA ligase activity"/>
    <property type="evidence" value="ECO:0007669"/>
    <property type="project" value="UniProtKB-EC"/>
</dbReference>
<evidence type="ECO:0000259" key="16">
    <source>
        <dbReference type="Pfam" id="PF00501"/>
    </source>
</evidence>
<organism evidence="17 18">
    <name type="scientific">Lates calcarifer</name>
    <name type="common">Barramundi</name>
    <name type="synonym">Holocentrus calcarifer</name>
    <dbReference type="NCBI Taxonomy" id="8187"/>
    <lineage>
        <taxon>Eukaryota</taxon>
        <taxon>Metazoa</taxon>
        <taxon>Chordata</taxon>
        <taxon>Craniata</taxon>
        <taxon>Vertebrata</taxon>
        <taxon>Euteleostomi</taxon>
        <taxon>Actinopterygii</taxon>
        <taxon>Neopterygii</taxon>
        <taxon>Teleostei</taxon>
        <taxon>Neoteleostei</taxon>
        <taxon>Acanthomorphata</taxon>
        <taxon>Carangaria</taxon>
        <taxon>Carangaria incertae sedis</taxon>
        <taxon>Centropomidae</taxon>
        <taxon>Lates</taxon>
    </lineage>
</organism>
<evidence type="ECO:0000256" key="1">
    <source>
        <dbReference type="ARBA" id="ARBA00006432"/>
    </source>
</evidence>
<keyword evidence="4" id="KW-0276">Fatty acid metabolism</keyword>
<keyword evidence="3" id="KW-0547">Nucleotide-binding</keyword>
<evidence type="ECO:0000256" key="15">
    <source>
        <dbReference type="ARBA" id="ARBA00049139"/>
    </source>
</evidence>
<sequence length="697" mass="77388">FNHQTLQTGGMMFLIWLRSLRSSAGLKGSESEDFWSLLPSLPLSSFSLSSLSLSPSSLLGLGALASITAYWLVTRPRPMRPPCDLQAQSVAVNVSGSCRRSALLKDDSLLEFYYDDTRTAYDMFQRGLKISGNGPCLGYRKPGQPYQWISYTEVAERAQVLGSGLLAKGCQPNPQQFVGIFAQNRPEWIISELACYTYSMAVVPLYDTLGLEAMVHILNLAEISLVICDREEKAAALLENKEKGVTPKLSCLVLFNDFSEDFVERAKTCEVEVLKLEQLMVSRVEPPQPQDLAVVCFTSGTTGIGSFVIQQEDVSISYLPLAHMFERMIQVSMFCHGARVGFYQGDISLLMDDIKTLKPTFFPVVPRLLNRIYDKILGSVTSPLRRALLHYAVRRKQAELSSGVVRNNSLWDKLVFNRIQASLGGDLRFALTASAPISPAVLSFLRATLGCLIFEGYGQTECTAGCTFSMPGDWSAGHVGAPLPCAMVKLVDIPDMNYYAKNGEGEICIRGPSVFRGYLRDPERTAEALDSDGWLHSGDVGQWLPNGTLRIIDRKKHIFKLSQGEYIAPEKIENVYMRCVPVLQVFVHGDSLQSYLIGIVVPDPEVFVDWAKERGFVGSYEELCQNPDVKNAVLEDMKAVGKEAGLKSFEQVKDLHLHPETFSVANGLLTPTLKSRRADIRRVFQEQISSMYSKTAI</sequence>
<comment type="catalytic activity">
    <reaction evidence="11">
        <text>(E)-hexadec-2-enoate + ATP + CoA = (2E)-hexadecenoyl-CoA + AMP + diphosphate</text>
        <dbReference type="Rhea" id="RHEA:36139"/>
        <dbReference type="ChEBI" id="CHEBI:30616"/>
        <dbReference type="ChEBI" id="CHEBI:33019"/>
        <dbReference type="ChEBI" id="CHEBI:57287"/>
        <dbReference type="ChEBI" id="CHEBI:61526"/>
        <dbReference type="ChEBI" id="CHEBI:72745"/>
        <dbReference type="ChEBI" id="CHEBI:456215"/>
    </reaction>
    <physiologicalReaction direction="left-to-right" evidence="11">
        <dbReference type="Rhea" id="RHEA:36140"/>
    </physiologicalReaction>
</comment>
<dbReference type="Ensembl" id="ENSLCAT00010061252.1">
    <property type="protein sequence ID" value="ENSLCAP00010059636.1"/>
    <property type="gene ID" value="ENSLCAG00010027767.1"/>
</dbReference>
<reference evidence="17" key="3">
    <citation type="submission" date="2025-09" db="UniProtKB">
        <authorList>
            <consortium name="Ensembl"/>
        </authorList>
    </citation>
    <scope>IDENTIFICATION</scope>
</reference>
<dbReference type="PANTHER" id="PTHR43272">
    <property type="entry name" value="LONG-CHAIN-FATTY-ACID--COA LIGASE"/>
    <property type="match status" value="1"/>
</dbReference>
<dbReference type="InterPro" id="IPR045311">
    <property type="entry name" value="LC-FACS_euk"/>
</dbReference>
<feature type="domain" description="AMP-dependent synthetase/ligase" evidence="16">
    <location>
        <begin position="310"/>
        <end position="519"/>
    </location>
</feature>
<comment type="catalytic activity">
    <reaction evidence="6">
        <text>5-hydroxy-(6E,8Z,11Z,14Z)-eicosatetraenoate + ATP + CoA = 5-hydroxy-(6E,8Z,11Z,14Z)-eicosatetraenoyl-CoA + AMP + diphosphate</text>
        <dbReference type="Rhea" id="RHEA:52108"/>
        <dbReference type="ChEBI" id="CHEBI:30616"/>
        <dbReference type="ChEBI" id="CHEBI:33019"/>
        <dbReference type="ChEBI" id="CHEBI:57287"/>
        <dbReference type="ChEBI" id="CHEBI:65341"/>
        <dbReference type="ChEBI" id="CHEBI:136407"/>
        <dbReference type="ChEBI" id="CHEBI:456215"/>
    </reaction>
    <physiologicalReaction direction="left-to-right" evidence="6">
        <dbReference type="Rhea" id="RHEA:52109"/>
    </physiologicalReaction>
</comment>
<dbReference type="CDD" id="cd05927">
    <property type="entry name" value="LC-FACS_euk"/>
    <property type="match status" value="1"/>
</dbReference>
<reference evidence="17" key="2">
    <citation type="submission" date="2025-08" db="UniProtKB">
        <authorList>
            <consortium name="Ensembl"/>
        </authorList>
    </citation>
    <scope>IDENTIFICATION</scope>
</reference>
<accession>A0A4W6G6X7</accession>
<keyword evidence="18" id="KW-1185">Reference proteome</keyword>
<dbReference type="EC" id="6.2.1.15" evidence="12"/>
<keyword evidence="5" id="KW-0067">ATP-binding</keyword>
<evidence type="ECO:0000256" key="2">
    <source>
        <dbReference type="ARBA" id="ARBA00022598"/>
    </source>
</evidence>
<evidence type="ECO:0000256" key="8">
    <source>
        <dbReference type="ARBA" id="ARBA00024495"/>
    </source>
</evidence>